<feature type="domain" description="CinA C-terminal" evidence="1">
    <location>
        <begin position="9"/>
        <end position="151"/>
    </location>
</feature>
<sequence>MTTSSDVELIAAGAAESGVSIAIAESLTSGRLATQVGAGREASEWFAGAVVAYHVSTKQKLFGLPPGVDPCSAECAEILATGVRELLEADVAISTTGVGGPDEQDGHRPGTVYVGWATSAGAGSTLCEFDGNPDEILDQTVAEALRILAAMLS</sequence>
<dbReference type="Gene3D" id="3.90.950.20">
    <property type="entry name" value="CinA-like"/>
    <property type="match status" value="1"/>
</dbReference>
<proteinExistence type="predicted"/>
<name>A0A2U1T275_9MICO</name>
<dbReference type="RefSeq" id="WP_108514665.1">
    <property type="nucleotide sequence ID" value="NZ_CP026951.1"/>
</dbReference>
<gene>
    <name evidence="2" type="ORF">DF220_09110</name>
</gene>
<evidence type="ECO:0000313" key="3">
    <source>
        <dbReference type="Proteomes" id="UP000244978"/>
    </source>
</evidence>
<evidence type="ECO:0000313" key="2">
    <source>
        <dbReference type="EMBL" id="PWB97967.1"/>
    </source>
</evidence>
<dbReference type="OrthoDB" id="1253990at2"/>
<dbReference type="NCBIfam" id="TIGR00199">
    <property type="entry name" value="PncC_domain"/>
    <property type="match status" value="1"/>
</dbReference>
<dbReference type="Proteomes" id="UP000244978">
    <property type="component" value="Unassembled WGS sequence"/>
</dbReference>
<dbReference type="AlphaFoldDB" id="A0A2U1T275"/>
<evidence type="ECO:0000259" key="1">
    <source>
        <dbReference type="Pfam" id="PF02464"/>
    </source>
</evidence>
<dbReference type="InterPro" id="IPR008136">
    <property type="entry name" value="CinA_C"/>
</dbReference>
<dbReference type="KEGG" id="salc:C2138_00515"/>
<keyword evidence="3" id="KW-1185">Reference proteome</keyword>
<organism evidence="2 3">
    <name type="scientific">Homoserinimonas hongtaonis</name>
    <dbReference type="NCBI Taxonomy" id="2079791"/>
    <lineage>
        <taxon>Bacteria</taxon>
        <taxon>Bacillati</taxon>
        <taxon>Actinomycetota</taxon>
        <taxon>Actinomycetes</taxon>
        <taxon>Micrococcales</taxon>
        <taxon>Microbacteriaceae</taxon>
        <taxon>Homoserinimonas</taxon>
    </lineage>
</organism>
<dbReference type="Pfam" id="PF02464">
    <property type="entry name" value="CinA"/>
    <property type="match status" value="1"/>
</dbReference>
<dbReference type="EMBL" id="QEEX01000001">
    <property type="protein sequence ID" value="PWB97967.1"/>
    <property type="molecule type" value="Genomic_DNA"/>
</dbReference>
<reference evidence="3" key="1">
    <citation type="submission" date="2018-04" db="EMBL/GenBank/DDBJ databases">
        <authorList>
            <person name="Liu S."/>
            <person name="Wang Z."/>
            <person name="Li J."/>
        </authorList>
    </citation>
    <scope>NUCLEOTIDE SEQUENCE [LARGE SCALE GENOMIC DNA]</scope>
    <source>
        <strain evidence="3">S1194</strain>
    </source>
</reference>
<protein>
    <submittedName>
        <fullName evidence="2">CinA family protein</fullName>
    </submittedName>
</protein>
<dbReference type="SUPFAM" id="SSF142433">
    <property type="entry name" value="CinA-like"/>
    <property type="match status" value="1"/>
</dbReference>
<dbReference type="InterPro" id="IPR036653">
    <property type="entry name" value="CinA-like_C"/>
</dbReference>
<comment type="caution">
    <text evidence="2">The sequence shown here is derived from an EMBL/GenBank/DDBJ whole genome shotgun (WGS) entry which is preliminary data.</text>
</comment>
<accession>A0A2U1T275</accession>